<feature type="region of interest" description="Disordered" evidence="1">
    <location>
        <begin position="1"/>
        <end position="21"/>
    </location>
</feature>
<dbReference type="EMBL" id="BPLR01002428">
    <property type="protein sequence ID" value="GIX73579.1"/>
    <property type="molecule type" value="Genomic_DNA"/>
</dbReference>
<keyword evidence="3" id="KW-1185">Reference proteome</keyword>
<reference evidence="2 3" key="1">
    <citation type="submission" date="2021-06" db="EMBL/GenBank/DDBJ databases">
        <title>Caerostris extrusa draft genome.</title>
        <authorList>
            <person name="Kono N."/>
            <person name="Arakawa K."/>
        </authorList>
    </citation>
    <scope>NUCLEOTIDE SEQUENCE [LARGE SCALE GENOMIC DNA]</scope>
</reference>
<dbReference type="Proteomes" id="UP001054945">
    <property type="component" value="Unassembled WGS sequence"/>
</dbReference>
<proteinExistence type="predicted"/>
<comment type="caution">
    <text evidence="2">The sequence shown here is derived from an EMBL/GenBank/DDBJ whole genome shotgun (WGS) entry which is preliminary data.</text>
</comment>
<evidence type="ECO:0000313" key="3">
    <source>
        <dbReference type="Proteomes" id="UP001054945"/>
    </source>
</evidence>
<name>A0AAV4MNS4_CAEEX</name>
<evidence type="ECO:0000313" key="2">
    <source>
        <dbReference type="EMBL" id="GIX73579.1"/>
    </source>
</evidence>
<organism evidence="2 3">
    <name type="scientific">Caerostris extrusa</name>
    <name type="common">Bark spider</name>
    <name type="synonym">Caerostris bankana</name>
    <dbReference type="NCBI Taxonomy" id="172846"/>
    <lineage>
        <taxon>Eukaryota</taxon>
        <taxon>Metazoa</taxon>
        <taxon>Ecdysozoa</taxon>
        <taxon>Arthropoda</taxon>
        <taxon>Chelicerata</taxon>
        <taxon>Arachnida</taxon>
        <taxon>Araneae</taxon>
        <taxon>Araneomorphae</taxon>
        <taxon>Entelegynae</taxon>
        <taxon>Araneoidea</taxon>
        <taxon>Araneidae</taxon>
        <taxon>Caerostris</taxon>
    </lineage>
</organism>
<gene>
    <name evidence="2" type="ORF">CEXT_676001</name>
</gene>
<accession>A0AAV4MNS4</accession>
<evidence type="ECO:0000256" key="1">
    <source>
        <dbReference type="SAM" id="MobiDB-lite"/>
    </source>
</evidence>
<protein>
    <submittedName>
        <fullName evidence="2">Uncharacterized protein</fullName>
    </submittedName>
</protein>
<sequence>MSAAMDTTPSSARAPRNSRTESGAQELIIYLPAEIMTRLNYLSRLNYRRPPQLPTFSGVFIFRRDADCEPWPVCTEEVVRRPDCQYLGPSASDASAR</sequence>
<feature type="compositionally biased region" description="Polar residues" evidence="1">
    <location>
        <begin position="1"/>
        <end position="11"/>
    </location>
</feature>
<dbReference type="AlphaFoldDB" id="A0AAV4MNS4"/>